<dbReference type="Proteomes" id="UP001218218">
    <property type="component" value="Unassembled WGS sequence"/>
</dbReference>
<accession>A0AAD7AGV8</accession>
<evidence type="ECO:0000256" key="1">
    <source>
        <dbReference type="SAM" id="MobiDB-lite"/>
    </source>
</evidence>
<protein>
    <submittedName>
        <fullName evidence="2">Uncharacterized protein</fullName>
    </submittedName>
</protein>
<evidence type="ECO:0000313" key="3">
    <source>
        <dbReference type="Proteomes" id="UP001218218"/>
    </source>
</evidence>
<feature type="compositionally biased region" description="Low complexity" evidence="1">
    <location>
        <begin position="220"/>
        <end position="250"/>
    </location>
</feature>
<feature type="compositionally biased region" description="Low complexity" evidence="1">
    <location>
        <begin position="129"/>
        <end position="150"/>
    </location>
</feature>
<organism evidence="2 3">
    <name type="scientific">Mycena albidolilacea</name>
    <dbReference type="NCBI Taxonomy" id="1033008"/>
    <lineage>
        <taxon>Eukaryota</taxon>
        <taxon>Fungi</taxon>
        <taxon>Dikarya</taxon>
        <taxon>Basidiomycota</taxon>
        <taxon>Agaricomycotina</taxon>
        <taxon>Agaricomycetes</taxon>
        <taxon>Agaricomycetidae</taxon>
        <taxon>Agaricales</taxon>
        <taxon>Marasmiineae</taxon>
        <taxon>Mycenaceae</taxon>
        <taxon>Mycena</taxon>
    </lineage>
</organism>
<evidence type="ECO:0000313" key="2">
    <source>
        <dbReference type="EMBL" id="KAJ7358364.1"/>
    </source>
</evidence>
<comment type="caution">
    <text evidence="2">The sequence shown here is derived from an EMBL/GenBank/DDBJ whole genome shotgun (WGS) entry which is preliminary data.</text>
</comment>
<dbReference type="AlphaFoldDB" id="A0AAD7AGV8"/>
<feature type="region of interest" description="Disordered" evidence="1">
    <location>
        <begin position="24"/>
        <end position="298"/>
    </location>
</feature>
<feature type="compositionally biased region" description="Basic and acidic residues" evidence="1">
    <location>
        <begin position="278"/>
        <end position="298"/>
    </location>
</feature>
<proteinExistence type="predicted"/>
<gene>
    <name evidence="2" type="ORF">DFH08DRAFT_953525</name>
</gene>
<dbReference type="EMBL" id="JARIHO010000007">
    <property type="protein sequence ID" value="KAJ7358364.1"/>
    <property type="molecule type" value="Genomic_DNA"/>
</dbReference>
<sequence length="298" mass="32928">MTEYDYSPEAAENHRSKMVGIDNWRGGISQIRQSDPFTPATPVSPSHKLPSSKRRARSSDPPMDDDRGKSKTRDRTRSTTRHDRAPSMAPPPPPLPLLDRSRSVGPRSRTAPPRGDVYGVQQPGPGATPFYPVPVQQQMPYYPHAPGYSMPAPPYPYPQQQPTQNHHTRSRSSSQAYPLSGPGPMPAPPPQPTRTRSYSVQLPPPLPQQVHANSYPYAPPRYGGAPPPGYQQQPQPQQPQPMYMYAAQPPRAQTPGPMSTRGRDVPLLKRVFGFGMGKSREGSGRSKSRDGPRRGDSY</sequence>
<name>A0AAD7AGV8_9AGAR</name>
<feature type="compositionally biased region" description="Basic and acidic residues" evidence="1">
    <location>
        <begin position="64"/>
        <end position="85"/>
    </location>
</feature>
<keyword evidence="3" id="KW-1185">Reference proteome</keyword>
<feature type="compositionally biased region" description="Pro residues" evidence="1">
    <location>
        <begin position="181"/>
        <end position="192"/>
    </location>
</feature>
<reference evidence="2" key="1">
    <citation type="submission" date="2023-03" db="EMBL/GenBank/DDBJ databases">
        <title>Massive genome expansion in bonnet fungi (Mycena s.s.) driven by repeated elements and novel gene families across ecological guilds.</title>
        <authorList>
            <consortium name="Lawrence Berkeley National Laboratory"/>
            <person name="Harder C.B."/>
            <person name="Miyauchi S."/>
            <person name="Viragh M."/>
            <person name="Kuo A."/>
            <person name="Thoen E."/>
            <person name="Andreopoulos B."/>
            <person name="Lu D."/>
            <person name="Skrede I."/>
            <person name="Drula E."/>
            <person name="Henrissat B."/>
            <person name="Morin E."/>
            <person name="Kohler A."/>
            <person name="Barry K."/>
            <person name="LaButti K."/>
            <person name="Morin E."/>
            <person name="Salamov A."/>
            <person name="Lipzen A."/>
            <person name="Mereny Z."/>
            <person name="Hegedus B."/>
            <person name="Baldrian P."/>
            <person name="Stursova M."/>
            <person name="Weitz H."/>
            <person name="Taylor A."/>
            <person name="Grigoriev I.V."/>
            <person name="Nagy L.G."/>
            <person name="Martin F."/>
            <person name="Kauserud H."/>
        </authorList>
    </citation>
    <scope>NUCLEOTIDE SEQUENCE</scope>
    <source>
        <strain evidence="2">CBHHK002</strain>
    </source>
</reference>
<feature type="compositionally biased region" description="Polar residues" evidence="1">
    <location>
        <begin position="30"/>
        <end position="44"/>
    </location>
</feature>